<reference evidence="2" key="1">
    <citation type="journal article" date="2020" name="Mol. Plant Microbe Interact.">
        <title>Genome Sequence of the Biocontrol Agent Coniothyrium minitans strain Conio (IMI 134523).</title>
        <authorList>
            <person name="Patel D."/>
            <person name="Shittu T.A."/>
            <person name="Baroncelli R."/>
            <person name="Muthumeenakshi S."/>
            <person name="Osborne T.H."/>
            <person name="Janganan T.K."/>
            <person name="Sreenivasaprasad S."/>
        </authorList>
    </citation>
    <scope>NUCLEOTIDE SEQUENCE</scope>
    <source>
        <strain evidence="2">Conio</strain>
    </source>
</reference>
<keyword evidence="3" id="KW-1185">Reference proteome</keyword>
<organism evidence="2 3">
    <name type="scientific">Paraphaeosphaeria minitans</name>
    <dbReference type="NCBI Taxonomy" id="565426"/>
    <lineage>
        <taxon>Eukaryota</taxon>
        <taxon>Fungi</taxon>
        <taxon>Dikarya</taxon>
        <taxon>Ascomycota</taxon>
        <taxon>Pezizomycotina</taxon>
        <taxon>Dothideomycetes</taxon>
        <taxon>Pleosporomycetidae</taxon>
        <taxon>Pleosporales</taxon>
        <taxon>Massarineae</taxon>
        <taxon>Didymosphaeriaceae</taxon>
        <taxon>Paraphaeosphaeria</taxon>
    </lineage>
</organism>
<name>A0A9P6KL36_9PLEO</name>
<comment type="caution">
    <text evidence="2">The sequence shown here is derived from an EMBL/GenBank/DDBJ whole genome shotgun (WGS) entry which is preliminary data.</text>
</comment>
<accession>A0A9P6KL36</accession>
<dbReference type="EMBL" id="WJXW01000015">
    <property type="protein sequence ID" value="KAF9730241.1"/>
    <property type="molecule type" value="Genomic_DNA"/>
</dbReference>
<sequence>MSETNLEKRSRGYLERLVRLRLRLDSKLVSTRLSLFLLRRVTIWTRSIQSTMQLHMRHSSISYGSAKHVLIFLSQ</sequence>
<evidence type="ECO:0000313" key="3">
    <source>
        <dbReference type="Proteomes" id="UP000756921"/>
    </source>
</evidence>
<dbReference type="EMBL" id="WJXW01000020">
    <property type="protein sequence ID" value="KAF9728389.1"/>
    <property type="molecule type" value="Genomic_DNA"/>
</dbReference>
<gene>
    <name evidence="2" type="ORF">PMIN01_12174</name>
    <name evidence="1" type="ORF">PMIN01_13522</name>
</gene>
<dbReference type="AlphaFoldDB" id="A0A9P6KL36"/>
<evidence type="ECO:0000313" key="1">
    <source>
        <dbReference type="EMBL" id="KAF9728389.1"/>
    </source>
</evidence>
<dbReference type="Proteomes" id="UP000756921">
    <property type="component" value="Unassembled WGS sequence"/>
</dbReference>
<protein>
    <submittedName>
        <fullName evidence="2">Uncharacterized protein</fullName>
    </submittedName>
</protein>
<proteinExistence type="predicted"/>
<evidence type="ECO:0000313" key="2">
    <source>
        <dbReference type="EMBL" id="KAF9730241.1"/>
    </source>
</evidence>